<dbReference type="Proteomes" id="UP000241818">
    <property type="component" value="Unassembled WGS sequence"/>
</dbReference>
<organism evidence="1 2">
    <name type="scientific">Amorphotheca resinae ATCC 22711</name>
    <dbReference type="NCBI Taxonomy" id="857342"/>
    <lineage>
        <taxon>Eukaryota</taxon>
        <taxon>Fungi</taxon>
        <taxon>Dikarya</taxon>
        <taxon>Ascomycota</taxon>
        <taxon>Pezizomycotina</taxon>
        <taxon>Leotiomycetes</taxon>
        <taxon>Helotiales</taxon>
        <taxon>Amorphothecaceae</taxon>
        <taxon>Amorphotheca</taxon>
    </lineage>
</organism>
<name>A0A2T3AQV3_AMORE</name>
<proteinExistence type="predicted"/>
<evidence type="ECO:0000313" key="1">
    <source>
        <dbReference type="EMBL" id="PSS08643.1"/>
    </source>
</evidence>
<protein>
    <submittedName>
        <fullName evidence="1">Uncharacterized protein</fullName>
    </submittedName>
</protein>
<dbReference type="GeneID" id="36572032"/>
<dbReference type="RefSeq" id="XP_024717041.1">
    <property type="nucleotide sequence ID" value="XM_024863951.1"/>
</dbReference>
<evidence type="ECO:0000313" key="2">
    <source>
        <dbReference type="Proteomes" id="UP000241818"/>
    </source>
</evidence>
<dbReference type="AlphaFoldDB" id="A0A2T3AQV3"/>
<keyword evidence="2" id="KW-1185">Reference proteome</keyword>
<dbReference type="EMBL" id="KZ679018">
    <property type="protein sequence ID" value="PSS08643.1"/>
    <property type="molecule type" value="Genomic_DNA"/>
</dbReference>
<reference evidence="1 2" key="1">
    <citation type="journal article" date="2018" name="New Phytol.">
        <title>Comparative genomics and transcriptomics depict ericoid mycorrhizal fungi as versatile saprotrophs and plant mutualists.</title>
        <authorList>
            <person name="Martino E."/>
            <person name="Morin E."/>
            <person name="Grelet G.A."/>
            <person name="Kuo A."/>
            <person name="Kohler A."/>
            <person name="Daghino S."/>
            <person name="Barry K.W."/>
            <person name="Cichocki N."/>
            <person name="Clum A."/>
            <person name="Dockter R.B."/>
            <person name="Hainaut M."/>
            <person name="Kuo R.C."/>
            <person name="LaButti K."/>
            <person name="Lindahl B.D."/>
            <person name="Lindquist E.A."/>
            <person name="Lipzen A."/>
            <person name="Khouja H.R."/>
            <person name="Magnuson J."/>
            <person name="Murat C."/>
            <person name="Ohm R.A."/>
            <person name="Singer S.W."/>
            <person name="Spatafora J.W."/>
            <person name="Wang M."/>
            <person name="Veneault-Fourrey C."/>
            <person name="Henrissat B."/>
            <person name="Grigoriev I.V."/>
            <person name="Martin F.M."/>
            <person name="Perotto S."/>
        </authorList>
    </citation>
    <scope>NUCLEOTIDE SEQUENCE [LARGE SCALE GENOMIC DNA]</scope>
    <source>
        <strain evidence="1 2">ATCC 22711</strain>
    </source>
</reference>
<sequence length="51" mass="5678">MMAQLGAYSMFACSTCCDDDICWFAGLLVNKYGVDVFQVRAYTMSTSHPDL</sequence>
<accession>A0A2T3AQV3</accession>
<dbReference type="InParanoid" id="A0A2T3AQV3"/>
<gene>
    <name evidence="1" type="ORF">M430DRAFT_187810</name>
</gene>